<protein>
    <submittedName>
        <fullName evidence="1">Uncharacterized protein</fullName>
    </submittedName>
</protein>
<dbReference type="Proteomes" id="UP001142400">
    <property type="component" value="Unassembled WGS sequence"/>
</dbReference>
<organism evidence="1 2">
    <name type="scientific">Streptomyces malaysiensis subsp. samsunensis</name>
    <dbReference type="NCBI Taxonomy" id="459658"/>
    <lineage>
        <taxon>Bacteria</taxon>
        <taxon>Bacillati</taxon>
        <taxon>Actinomycetota</taxon>
        <taxon>Actinomycetes</taxon>
        <taxon>Kitasatosporales</taxon>
        <taxon>Streptomycetaceae</taxon>
        <taxon>Streptomyces</taxon>
        <taxon>Streptomyces violaceusniger group</taxon>
    </lineage>
</organism>
<evidence type="ECO:0000313" key="1">
    <source>
        <dbReference type="EMBL" id="MCQ8828159.1"/>
    </source>
</evidence>
<comment type="caution">
    <text evidence="1">The sequence shown here is derived from an EMBL/GenBank/DDBJ whole genome shotgun (WGS) entry which is preliminary data.</text>
</comment>
<reference evidence="1" key="1">
    <citation type="submission" date="2022-06" db="EMBL/GenBank/DDBJ databases">
        <title>WGS of actinobacteria.</title>
        <authorList>
            <person name="Thawai C."/>
        </authorList>
    </citation>
    <scope>NUCLEOTIDE SEQUENCE</scope>
    <source>
        <strain evidence="1">DSM 42010</strain>
    </source>
</reference>
<dbReference type="RefSeq" id="WP_257629683.1">
    <property type="nucleotide sequence ID" value="NZ_JANIIC010000003.1"/>
</dbReference>
<proteinExistence type="predicted"/>
<gene>
    <name evidence="1" type="ORF">NQU54_03410</name>
</gene>
<sequence>MLTGATLAATLLQISATAVVALAAALVALVFGAFATGRSAVPGADVAVAAGKARASAAWATADVRRRRRSV</sequence>
<keyword evidence="2" id="KW-1185">Reference proteome</keyword>
<accession>A0A9X2LR97</accession>
<dbReference type="AlphaFoldDB" id="A0A9X2LR97"/>
<dbReference type="EMBL" id="JANIIC010000003">
    <property type="protein sequence ID" value="MCQ8828159.1"/>
    <property type="molecule type" value="Genomic_DNA"/>
</dbReference>
<name>A0A9X2LR97_STRMQ</name>
<evidence type="ECO:0000313" key="2">
    <source>
        <dbReference type="Proteomes" id="UP001142400"/>
    </source>
</evidence>